<gene>
    <name evidence="9" type="ORF">CX676_13880</name>
</gene>
<evidence type="ECO:0000256" key="5">
    <source>
        <dbReference type="ARBA" id="ARBA00023163"/>
    </source>
</evidence>
<dbReference type="Gene3D" id="3.40.50.2300">
    <property type="match status" value="1"/>
</dbReference>
<organism evidence="9 10">
    <name type="scientific">Paracoccus zhejiangensis</name>
    <dbReference type="NCBI Taxonomy" id="1077935"/>
    <lineage>
        <taxon>Bacteria</taxon>
        <taxon>Pseudomonadati</taxon>
        <taxon>Pseudomonadota</taxon>
        <taxon>Alphaproteobacteria</taxon>
        <taxon>Rhodobacterales</taxon>
        <taxon>Paracoccaceae</taxon>
        <taxon>Paracoccus</taxon>
    </lineage>
</organism>
<evidence type="ECO:0000256" key="6">
    <source>
        <dbReference type="PROSITE-ProRule" id="PRU00169"/>
    </source>
</evidence>
<feature type="domain" description="Response regulatory" evidence="8">
    <location>
        <begin position="46"/>
        <end position="160"/>
    </location>
</feature>
<evidence type="ECO:0000256" key="1">
    <source>
        <dbReference type="ARBA" id="ARBA00022553"/>
    </source>
</evidence>
<feature type="modified residue" description="4-aspartylphosphate" evidence="6">
    <location>
        <position position="95"/>
    </location>
</feature>
<evidence type="ECO:0000256" key="2">
    <source>
        <dbReference type="ARBA" id="ARBA00023012"/>
    </source>
</evidence>
<sequence length="216" mass="23912">MRLPSAPPVSSRPRPDRVFSDPSRTPAVRSIAVNQDLQEQIGADPSLLLVDDDENFVNRLARAMEKRGFRPISTRSVAEAMEAIRSAPPAYAVIDLRLEDGSGLDVVEALRESRDDARIIVLTGYGAIATAVAAVKMGATDYLSKPADATEVTAALLSAGEVLPPPPENPMSADRVRWEHIQRVYEQCDRNISETARRLHMHRRTLQRILAKREPR</sequence>
<keyword evidence="10" id="KW-1185">Reference proteome</keyword>
<feature type="region of interest" description="Disordered" evidence="7">
    <location>
        <begin position="1"/>
        <end position="24"/>
    </location>
</feature>
<proteinExistence type="predicted"/>
<keyword evidence="2" id="KW-0902">Two-component regulatory system</keyword>
<dbReference type="Pfam" id="PF00072">
    <property type="entry name" value="Response_reg"/>
    <property type="match status" value="1"/>
</dbReference>
<dbReference type="InterPro" id="IPR011006">
    <property type="entry name" value="CheY-like_superfamily"/>
</dbReference>
<evidence type="ECO:0000256" key="4">
    <source>
        <dbReference type="ARBA" id="ARBA00023125"/>
    </source>
</evidence>
<dbReference type="GO" id="GO:0003677">
    <property type="term" value="F:DNA binding"/>
    <property type="evidence" value="ECO:0007669"/>
    <property type="project" value="UniProtKB-KW"/>
</dbReference>
<keyword evidence="4" id="KW-0238">DNA-binding</keyword>
<dbReference type="KEGG" id="pzh:CX676_13880"/>
<dbReference type="InterPro" id="IPR047772">
    <property type="entry name" value="ActR_PrrA_rreg"/>
</dbReference>
<dbReference type="Proteomes" id="UP000234530">
    <property type="component" value="Chromosome"/>
</dbReference>
<dbReference type="EMBL" id="CP025430">
    <property type="protein sequence ID" value="AUH65128.1"/>
    <property type="molecule type" value="Genomic_DNA"/>
</dbReference>
<name>A0A2H5F0P2_9RHOB</name>
<evidence type="ECO:0000256" key="7">
    <source>
        <dbReference type="SAM" id="MobiDB-lite"/>
    </source>
</evidence>
<keyword evidence="3" id="KW-0805">Transcription regulation</keyword>
<protein>
    <submittedName>
        <fullName evidence="9">Two-component system response regulator</fullName>
    </submittedName>
</protein>
<dbReference type="AlphaFoldDB" id="A0A2H5F0P2"/>
<dbReference type="SUPFAM" id="SSF52172">
    <property type="entry name" value="CheY-like"/>
    <property type="match status" value="1"/>
</dbReference>
<dbReference type="PROSITE" id="PS50110">
    <property type="entry name" value="RESPONSE_REGULATORY"/>
    <property type="match status" value="1"/>
</dbReference>
<dbReference type="CDD" id="cd17563">
    <property type="entry name" value="REC_RegA-like"/>
    <property type="match status" value="1"/>
</dbReference>
<dbReference type="FunFam" id="1.10.10.60:FF:000036">
    <property type="entry name" value="Two-component system response regulator"/>
    <property type="match status" value="1"/>
</dbReference>
<dbReference type="PANTHER" id="PTHR44591">
    <property type="entry name" value="STRESS RESPONSE REGULATOR PROTEIN 1"/>
    <property type="match status" value="1"/>
</dbReference>
<dbReference type="PANTHER" id="PTHR44591:SF14">
    <property type="entry name" value="PROTEIN PILG"/>
    <property type="match status" value="1"/>
</dbReference>
<dbReference type="NCBIfam" id="NF033791">
    <property type="entry name" value="ActR_PrrA_rreg"/>
    <property type="match status" value="1"/>
</dbReference>
<evidence type="ECO:0000259" key="8">
    <source>
        <dbReference type="PROSITE" id="PS50110"/>
    </source>
</evidence>
<feature type="compositionally biased region" description="Low complexity" evidence="7">
    <location>
        <begin position="1"/>
        <end position="12"/>
    </location>
</feature>
<dbReference type="InterPro" id="IPR050595">
    <property type="entry name" value="Bact_response_regulator"/>
</dbReference>
<keyword evidence="1 6" id="KW-0597">Phosphoprotein</keyword>
<dbReference type="GO" id="GO:0000160">
    <property type="term" value="P:phosphorelay signal transduction system"/>
    <property type="evidence" value="ECO:0007669"/>
    <property type="project" value="UniProtKB-KW"/>
</dbReference>
<reference evidence="9 10" key="1">
    <citation type="journal article" date="2013" name="Antonie Van Leeuwenhoek">
        <title>Paracoccus zhejiangensis sp. nov., isolated from activated sludge in wastewater-treatment system.</title>
        <authorList>
            <person name="Wu Z.G."/>
            <person name="Zhang D.F."/>
            <person name="Liu Y.L."/>
            <person name="Wang F."/>
            <person name="Jiang X."/>
            <person name="Li C."/>
            <person name="Li S.P."/>
            <person name="Hong Q."/>
            <person name="Li W.J."/>
        </authorList>
    </citation>
    <scope>NUCLEOTIDE SEQUENCE [LARGE SCALE GENOMIC DNA]</scope>
    <source>
        <strain evidence="9 10">J6</strain>
    </source>
</reference>
<keyword evidence="5" id="KW-0804">Transcription</keyword>
<accession>A0A2H5F0P2</accession>
<evidence type="ECO:0000256" key="3">
    <source>
        <dbReference type="ARBA" id="ARBA00023015"/>
    </source>
</evidence>
<dbReference type="InterPro" id="IPR001789">
    <property type="entry name" value="Sig_transdc_resp-reg_receiver"/>
</dbReference>
<dbReference type="Gene3D" id="1.10.10.60">
    <property type="entry name" value="Homeodomain-like"/>
    <property type="match status" value="1"/>
</dbReference>
<evidence type="ECO:0000313" key="9">
    <source>
        <dbReference type="EMBL" id="AUH65128.1"/>
    </source>
</evidence>
<evidence type="ECO:0000313" key="10">
    <source>
        <dbReference type="Proteomes" id="UP000234530"/>
    </source>
</evidence>
<dbReference type="SMART" id="SM00448">
    <property type="entry name" value="REC"/>
    <property type="match status" value="1"/>
</dbReference>